<dbReference type="AlphaFoldDB" id="A0A239JHS2"/>
<keyword evidence="3" id="KW-0472">Membrane</keyword>
<proteinExistence type="predicted"/>
<protein>
    <submittedName>
        <fullName evidence="4">Capsular polysaccharide transport system permease protein</fullName>
    </submittedName>
</protein>
<feature type="compositionally biased region" description="Low complexity" evidence="2">
    <location>
        <begin position="171"/>
        <end position="182"/>
    </location>
</feature>
<keyword evidence="3" id="KW-0812">Transmembrane</keyword>
<evidence type="ECO:0000256" key="3">
    <source>
        <dbReference type="SAM" id="Phobius"/>
    </source>
</evidence>
<reference evidence="4 5" key="1">
    <citation type="submission" date="2017-06" db="EMBL/GenBank/DDBJ databases">
        <authorList>
            <person name="Kim H.J."/>
            <person name="Triplett B.A."/>
        </authorList>
    </citation>
    <scope>NUCLEOTIDE SEQUENCE [LARGE SCALE GENOMIC DNA]</scope>
    <source>
        <strain evidence="4 5">DSM 29339</strain>
    </source>
</reference>
<evidence type="ECO:0000256" key="1">
    <source>
        <dbReference type="SAM" id="Coils"/>
    </source>
</evidence>
<feature type="compositionally biased region" description="Low complexity" evidence="2">
    <location>
        <begin position="144"/>
        <end position="153"/>
    </location>
</feature>
<dbReference type="InterPro" id="IPR050445">
    <property type="entry name" value="Bact_polysacc_biosynth/exp"/>
</dbReference>
<dbReference type="GO" id="GO:0005886">
    <property type="term" value="C:plasma membrane"/>
    <property type="evidence" value="ECO:0007669"/>
    <property type="project" value="TreeGrafter"/>
</dbReference>
<dbReference type="GO" id="GO:0004713">
    <property type="term" value="F:protein tyrosine kinase activity"/>
    <property type="evidence" value="ECO:0007669"/>
    <property type="project" value="TreeGrafter"/>
</dbReference>
<evidence type="ECO:0000313" key="4">
    <source>
        <dbReference type="EMBL" id="SNT04843.1"/>
    </source>
</evidence>
<dbReference type="PANTHER" id="PTHR32309">
    <property type="entry name" value="TYROSINE-PROTEIN KINASE"/>
    <property type="match status" value="1"/>
</dbReference>
<keyword evidence="5" id="KW-1185">Reference proteome</keyword>
<feature type="region of interest" description="Disordered" evidence="2">
    <location>
        <begin position="171"/>
        <end position="226"/>
    </location>
</feature>
<sequence length="595" mass="64673">MAFVALQERTVSKNEAAEPRSAQAPTSGKDTDRLKVPKVGVPSEGAVLKVLRKEPPLRDPSSPQSRPEAEGSVPESASEAVDDQEHAEATDESSEDAGEKRNRKRMLRRAARSAAKEAALEGPGAEAVVRPRKGRGRAGKAGDESAASEAGAGSAGAMFVSARSSSEAEAVAAPVAETANEADQGNSGDGGRAARRRRRRRAKVDPLTVSPPRPGAPPIPVMPPAPAARRQKRHIGILLSFVLFVIAPVAVAAWYLYERAADQYASSMGFSVRKEEAANAAEVIGGIAGFGGADTSDTDILYEFIQSQALVEMIDEKLDLRSLYSKPENDWYFTIDPEAPIEKLVSYWRRMVTIYYDGASGLIEIRVLAFTPEDARTISQAIFDESSNTINKLTAVARDDTTRYARDELGLAEQRLRDARSALTEFRARTQIVDPAIDVQGQMGLLTTLQSQLAEALIELDLLLDNTREGDPRIRQAEQRITVIENRIADERSKIGIGETSAGTQAFASLVGEYESLIVDREFAEQSYLAARANLDAAQAEAQRQTRYLAAYTQPTLAQSSEYPQREMLLGVFGLFALAAWSVGALIYYSIRDRR</sequence>
<organism evidence="4 5">
    <name type="scientific">Tropicimonas sediminicola</name>
    <dbReference type="NCBI Taxonomy" id="1031541"/>
    <lineage>
        <taxon>Bacteria</taxon>
        <taxon>Pseudomonadati</taxon>
        <taxon>Pseudomonadota</taxon>
        <taxon>Alphaproteobacteria</taxon>
        <taxon>Rhodobacterales</taxon>
        <taxon>Roseobacteraceae</taxon>
        <taxon>Tropicimonas</taxon>
    </lineage>
</organism>
<feature type="compositionally biased region" description="Basic residues" evidence="2">
    <location>
        <begin position="193"/>
        <end position="202"/>
    </location>
</feature>
<dbReference type="Proteomes" id="UP000198426">
    <property type="component" value="Unassembled WGS sequence"/>
</dbReference>
<gene>
    <name evidence="4" type="ORF">SAMN05421757_105266</name>
</gene>
<feature type="transmembrane region" description="Helical" evidence="3">
    <location>
        <begin position="568"/>
        <end position="591"/>
    </location>
</feature>
<dbReference type="PANTHER" id="PTHR32309:SF13">
    <property type="entry name" value="FERRIC ENTEROBACTIN TRANSPORT PROTEIN FEPE"/>
    <property type="match status" value="1"/>
</dbReference>
<name>A0A239JHS2_9RHOB</name>
<keyword evidence="3" id="KW-1133">Transmembrane helix</keyword>
<dbReference type="EMBL" id="FZOY01000005">
    <property type="protein sequence ID" value="SNT04843.1"/>
    <property type="molecule type" value="Genomic_DNA"/>
</dbReference>
<feature type="compositionally biased region" description="Basic residues" evidence="2">
    <location>
        <begin position="101"/>
        <end position="111"/>
    </location>
</feature>
<keyword evidence="1" id="KW-0175">Coiled coil</keyword>
<evidence type="ECO:0000256" key="2">
    <source>
        <dbReference type="SAM" id="MobiDB-lite"/>
    </source>
</evidence>
<feature type="coiled-coil region" evidence="1">
    <location>
        <begin position="446"/>
        <end position="494"/>
    </location>
</feature>
<feature type="transmembrane region" description="Helical" evidence="3">
    <location>
        <begin position="235"/>
        <end position="257"/>
    </location>
</feature>
<accession>A0A239JHS2</accession>
<feature type="region of interest" description="Disordered" evidence="2">
    <location>
        <begin position="1"/>
        <end position="153"/>
    </location>
</feature>
<evidence type="ECO:0000313" key="5">
    <source>
        <dbReference type="Proteomes" id="UP000198426"/>
    </source>
</evidence>
<feature type="compositionally biased region" description="Pro residues" evidence="2">
    <location>
        <begin position="209"/>
        <end position="226"/>
    </location>
</feature>